<accession>D4K3V6</accession>
<organism evidence="1 2">
    <name type="scientific">Faecalibacterium prausnitzii L2-6</name>
    <dbReference type="NCBI Taxonomy" id="718252"/>
    <lineage>
        <taxon>Bacteria</taxon>
        <taxon>Bacillati</taxon>
        <taxon>Bacillota</taxon>
        <taxon>Clostridia</taxon>
        <taxon>Eubacteriales</taxon>
        <taxon>Oscillospiraceae</taxon>
        <taxon>Faecalibacterium</taxon>
    </lineage>
</organism>
<evidence type="ECO:0000313" key="2">
    <source>
        <dbReference type="Proteomes" id="UP000008804"/>
    </source>
</evidence>
<reference evidence="1 2" key="2">
    <citation type="submission" date="2010-03" db="EMBL/GenBank/DDBJ databases">
        <authorList>
            <person name="Pajon A."/>
        </authorList>
    </citation>
    <scope>NUCLEOTIDE SEQUENCE [LARGE SCALE GENOMIC DNA]</scope>
    <source>
        <strain evidence="2">L2-6</strain>
    </source>
</reference>
<reference evidence="1 2" key="1">
    <citation type="submission" date="2010-03" db="EMBL/GenBank/DDBJ databases">
        <title>The genome sequence of Faecalibacterium prausnitzii L2/6.</title>
        <authorList>
            <consortium name="metaHIT consortium -- http://www.metahit.eu/"/>
            <person name="Pajon A."/>
            <person name="Turner K."/>
            <person name="Parkhill J."/>
            <person name="Duncan S."/>
            <person name="Flint H."/>
        </authorList>
    </citation>
    <scope>NUCLEOTIDE SEQUENCE [LARGE SCALE GENOMIC DNA]</scope>
    <source>
        <strain evidence="2">L2-6</strain>
    </source>
</reference>
<dbReference type="EMBL" id="FP929045">
    <property type="protein sequence ID" value="CBK98199.1"/>
    <property type="molecule type" value="Genomic_DNA"/>
</dbReference>
<dbReference type="AlphaFoldDB" id="D4K3V6"/>
<dbReference type="HOGENOM" id="CLU_3270357_0_0_9"/>
<evidence type="ECO:0000313" key="1">
    <source>
        <dbReference type="EMBL" id="CBK98199.1"/>
    </source>
</evidence>
<keyword evidence="2" id="KW-1185">Reference proteome</keyword>
<dbReference type="KEGG" id="fpr:FP2_05660"/>
<name>D4K3V6_9FIRM</name>
<gene>
    <name evidence="1" type="ORF">FP2_05660</name>
</gene>
<dbReference type="BioCyc" id="FPRA718252:G1375-476-MONOMER"/>
<proteinExistence type="predicted"/>
<sequence>MAALFSLLLRPAGLTDPPVLLRCGPLLPERTITVESPSFIV</sequence>
<protein>
    <submittedName>
        <fullName evidence="1">Uncharacterized protein</fullName>
    </submittedName>
</protein>
<dbReference type="Proteomes" id="UP000008804">
    <property type="component" value="Chromosome"/>
</dbReference>